<proteinExistence type="predicted"/>
<protein>
    <submittedName>
        <fullName evidence="1">Uncharacterized protein</fullName>
    </submittedName>
</protein>
<organism evidence="1 2">
    <name type="scientific">Fulvivirga marina</name>
    <dbReference type="NCBI Taxonomy" id="2494733"/>
    <lineage>
        <taxon>Bacteria</taxon>
        <taxon>Pseudomonadati</taxon>
        <taxon>Bacteroidota</taxon>
        <taxon>Cytophagia</taxon>
        <taxon>Cytophagales</taxon>
        <taxon>Fulvivirgaceae</taxon>
        <taxon>Fulvivirga</taxon>
    </lineage>
</organism>
<name>A0A937FZM2_9BACT</name>
<reference evidence="1" key="1">
    <citation type="submission" date="2021-01" db="EMBL/GenBank/DDBJ databases">
        <title>Fulvivirga kasyanovii gen. nov., sp nov., a novel member of the phylum Bacteroidetes isolated from seawater in a mussel farm.</title>
        <authorList>
            <person name="Zhao L.-H."/>
            <person name="Wang Z.-J."/>
        </authorList>
    </citation>
    <scope>NUCLEOTIDE SEQUENCE</scope>
    <source>
        <strain evidence="1">29W222</strain>
    </source>
</reference>
<evidence type="ECO:0000313" key="2">
    <source>
        <dbReference type="Proteomes" id="UP000614216"/>
    </source>
</evidence>
<comment type="caution">
    <text evidence="1">The sequence shown here is derived from an EMBL/GenBank/DDBJ whole genome shotgun (WGS) entry which is preliminary data.</text>
</comment>
<dbReference type="AlphaFoldDB" id="A0A937FZM2"/>
<dbReference type="RefSeq" id="WP_202855358.1">
    <property type="nucleotide sequence ID" value="NZ_JAEUGD010000018.1"/>
</dbReference>
<accession>A0A937FZM2</accession>
<evidence type="ECO:0000313" key="1">
    <source>
        <dbReference type="EMBL" id="MBL6445811.1"/>
    </source>
</evidence>
<dbReference type="Proteomes" id="UP000614216">
    <property type="component" value="Unassembled WGS sequence"/>
</dbReference>
<gene>
    <name evidence="1" type="ORF">JMN32_05800</name>
</gene>
<keyword evidence="2" id="KW-1185">Reference proteome</keyword>
<dbReference type="EMBL" id="JAEUGD010000018">
    <property type="protein sequence ID" value="MBL6445811.1"/>
    <property type="molecule type" value="Genomic_DNA"/>
</dbReference>
<sequence>MKKGFDFLKTNVGQEPYDLSSIIQLPRLYMLFVDAYEVGSKCLNLDGILDEDGDFESIGSIKVNIS</sequence>